<keyword evidence="1" id="KW-0732">Signal</keyword>
<dbReference type="Proteomes" id="UP001285263">
    <property type="component" value="Unassembled WGS sequence"/>
</dbReference>
<evidence type="ECO:0000313" key="2">
    <source>
        <dbReference type="EMBL" id="MDY0745769.1"/>
    </source>
</evidence>
<feature type="chain" id="PRO_5047101836" description="DUF4136 domain-containing protein" evidence="1">
    <location>
        <begin position="18"/>
        <end position="191"/>
    </location>
</feature>
<organism evidence="2 3">
    <name type="scientific">Roseateles agri</name>
    <dbReference type="NCBI Taxonomy" id="3098619"/>
    <lineage>
        <taxon>Bacteria</taxon>
        <taxon>Pseudomonadati</taxon>
        <taxon>Pseudomonadota</taxon>
        <taxon>Betaproteobacteria</taxon>
        <taxon>Burkholderiales</taxon>
        <taxon>Sphaerotilaceae</taxon>
        <taxon>Roseateles</taxon>
    </lineage>
</organism>
<accession>A0ABU5DKH8</accession>
<dbReference type="EMBL" id="JAXCLA010000004">
    <property type="protein sequence ID" value="MDY0745769.1"/>
    <property type="molecule type" value="Genomic_DNA"/>
</dbReference>
<evidence type="ECO:0000256" key="1">
    <source>
        <dbReference type="SAM" id="SignalP"/>
    </source>
</evidence>
<keyword evidence="3" id="KW-1185">Reference proteome</keyword>
<gene>
    <name evidence="2" type="ORF">SNE35_14715</name>
</gene>
<feature type="signal peptide" evidence="1">
    <location>
        <begin position="1"/>
        <end position="17"/>
    </location>
</feature>
<evidence type="ECO:0000313" key="3">
    <source>
        <dbReference type="Proteomes" id="UP001285263"/>
    </source>
</evidence>
<dbReference type="PROSITE" id="PS51257">
    <property type="entry name" value="PROKAR_LIPOPROTEIN"/>
    <property type="match status" value="1"/>
</dbReference>
<proteinExistence type="predicted"/>
<comment type="caution">
    <text evidence="2">The sequence shown here is derived from an EMBL/GenBank/DDBJ whole genome shotgun (WGS) entry which is preliminary data.</text>
</comment>
<reference evidence="2 3" key="1">
    <citation type="submission" date="2023-11" db="EMBL/GenBank/DDBJ databases">
        <title>Paucibacter sp. nov., isolated from fresh soil in Korea.</title>
        <authorList>
            <person name="Le N.T.T."/>
        </authorList>
    </citation>
    <scope>NUCLEOTIDE SEQUENCE [LARGE SCALE GENOMIC DNA]</scope>
    <source>
        <strain evidence="2 3">R3-3</strain>
    </source>
</reference>
<sequence length="191" mass="21522">MAAFRGLVAIFLSLVLAACGDKTYAWREQVLLQDGTRVLVDRTARFSENWVAGGGGGSVNKGMTLRVVQGPTLTLPPVWDDRFVPIVLELDASTGEWVIVATFFHCDSWYELGRPPLPYAEYRYRDGRWTRQALLKHWVGHSANVLVVDLTDKDVMTGREVLTIERKKAIDELSNALPEYKRVVDHWTTGC</sequence>
<dbReference type="RefSeq" id="WP_320423663.1">
    <property type="nucleotide sequence ID" value="NZ_JAXCLA010000004.1"/>
</dbReference>
<name>A0ABU5DKH8_9BURK</name>
<evidence type="ECO:0008006" key="4">
    <source>
        <dbReference type="Google" id="ProtNLM"/>
    </source>
</evidence>
<protein>
    <recommendedName>
        <fullName evidence="4">DUF4136 domain-containing protein</fullName>
    </recommendedName>
</protein>